<evidence type="ECO:0000313" key="4">
    <source>
        <dbReference type="Proteomes" id="UP000463051"/>
    </source>
</evidence>
<organism evidence="3 4">
    <name type="scientific">Paenibacillus monticola</name>
    <dbReference type="NCBI Taxonomy" id="2666075"/>
    <lineage>
        <taxon>Bacteria</taxon>
        <taxon>Bacillati</taxon>
        <taxon>Bacillota</taxon>
        <taxon>Bacilli</taxon>
        <taxon>Bacillales</taxon>
        <taxon>Paenibacillaceae</taxon>
        <taxon>Paenibacillus</taxon>
    </lineage>
</organism>
<sequence length="420" mass="47268">MKKWLIIGFFAVILAGSVFTSERGPVQAAASEGSTFSDTAGHWAEADILAAVQKGYVDGYPEGTFQPDKTVARSEFIAMMIRSLGQTLDTSVTSPWYTPYVKAATKAGFYVAGDFSSNDWNAPLSRLELAKIAVRAIGKSAKEDTEFMYVATANGVLSGTGNGELDVTGTTTRAQTVTVIERISRILLGETLPTDKLAVANAEKAMNTPKDQWGRVIRTTNLPKNAKNYPYILEKYPNEMYEMGVPFHDAIMPAQLYLTNIYVQHKPTMDSWKQNAEDYYKLLLNVDYRTINESWATELFSHMNNWNRFQITEIKEYVAWVKKNKVVTEGTLEVEPSMVFSSSITGCYYMRTEFSFVIKDYSEYKDIFYDEKFNAHEKLQKGHLYYGFVDIGLSTTVQGGVRKVSNASLFNEQSIIHKKN</sequence>
<accession>A0A7X2H2D9</accession>
<feature type="signal peptide" evidence="1">
    <location>
        <begin position="1"/>
        <end position="20"/>
    </location>
</feature>
<dbReference type="AlphaFoldDB" id="A0A7X2H2D9"/>
<dbReference type="Proteomes" id="UP000463051">
    <property type="component" value="Unassembled WGS sequence"/>
</dbReference>
<proteinExistence type="predicted"/>
<evidence type="ECO:0000259" key="2">
    <source>
        <dbReference type="PROSITE" id="PS51272"/>
    </source>
</evidence>
<gene>
    <name evidence="3" type="ORF">GJB61_04590</name>
</gene>
<keyword evidence="1" id="KW-0732">Signal</keyword>
<dbReference type="InterPro" id="IPR001119">
    <property type="entry name" value="SLH_dom"/>
</dbReference>
<protein>
    <recommendedName>
        <fullName evidence="2">SLH domain-containing protein</fullName>
    </recommendedName>
</protein>
<evidence type="ECO:0000313" key="3">
    <source>
        <dbReference type="EMBL" id="MRN52271.1"/>
    </source>
</evidence>
<keyword evidence="4" id="KW-1185">Reference proteome</keyword>
<comment type="caution">
    <text evidence="3">The sequence shown here is derived from an EMBL/GenBank/DDBJ whole genome shotgun (WGS) entry which is preliminary data.</text>
</comment>
<feature type="chain" id="PRO_5039211806" description="SLH domain-containing protein" evidence="1">
    <location>
        <begin position="21"/>
        <end position="420"/>
    </location>
</feature>
<reference evidence="3 4" key="1">
    <citation type="submission" date="2019-11" db="EMBL/GenBank/DDBJ databases">
        <title>Paenibacillus monticola sp. nov., a novel PGPR strain isolated from mountain sample in China.</title>
        <authorList>
            <person name="Zhao Q."/>
            <person name="Li H.-P."/>
            <person name="Zhang J.-L."/>
        </authorList>
    </citation>
    <scope>NUCLEOTIDE SEQUENCE [LARGE SCALE GENOMIC DNA]</scope>
    <source>
        <strain evidence="3 4">LC-T2</strain>
    </source>
</reference>
<name>A0A7X2H2D9_9BACL</name>
<dbReference type="EMBL" id="WJXB01000001">
    <property type="protein sequence ID" value="MRN52271.1"/>
    <property type="molecule type" value="Genomic_DNA"/>
</dbReference>
<feature type="domain" description="SLH" evidence="2">
    <location>
        <begin position="31"/>
        <end position="94"/>
    </location>
</feature>
<dbReference type="PROSITE" id="PS51272">
    <property type="entry name" value="SLH"/>
    <property type="match status" value="1"/>
</dbReference>
<dbReference type="RefSeq" id="WP_154117244.1">
    <property type="nucleotide sequence ID" value="NZ_WJXB01000001.1"/>
</dbReference>
<dbReference type="Pfam" id="PF00395">
    <property type="entry name" value="SLH"/>
    <property type="match status" value="2"/>
</dbReference>
<evidence type="ECO:0000256" key="1">
    <source>
        <dbReference type="SAM" id="SignalP"/>
    </source>
</evidence>